<keyword evidence="2" id="KW-0067">ATP-binding</keyword>
<dbReference type="SUPFAM" id="SSF48452">
    <property type="entry name" value="TPR-like"/>
    <property type="match status" value="2"/>
</dbReference>
<dbReference type="InterPro" id="IPR000792">
    <property type="entry name" value="Tscrpt_reg_LuxR_C"/>
</dbReference>
<comment type="caution">
    <text evidence="5">The sequence shown here is derived from an EMBL/GenBank/DDBJ whole genome shotgun (WGS) entry which is preliminary data.</text>
</comment>
<feature type="domain" description="HTH luxR-type" evidence="4">
    <location>
        <begin position="889"/>
        <end position="954"/>
    </location>
</feature>
<gene>
    <name evidence="5" type="ORF">J8N05_21330</name>
</gene>
<protein>
    <submittedName>
        <fullName evidence="5">AAA family ATPase</fullName>
    </submittedName>
</protein>
<evidence type="ECO:0000256" key="3">
    <source>
        <dbReference type="SAM" id="MobiDB-lite"/>
    </source>
</evidence>
<dbReference type="PROSITE" id="PS50043">
    <property type="entry name" value="HTH_LUXR_2"/>
    <property type="match status" value="1"/>
</dbReference>
<dbReference type="Pfam" id="PF00196">
    <property type="entry name" value="GerE"/>
    <property type="match status" value="1"/>
</dbReference>
<dbReference type="Gene3D" id="1.25.40.10">
    <property type="entry name" value="Tetratricopeptide repeat domain"/>
    <property type="match status" value="2"/>
</dbReference>
<evidence type="ECO:0000256" key="2">
    <source>
        <dbReference type="ARBA" id="ARBA00022840"/>
    </source>
</evidence>
<dbReference type="InterPro" id="IPR011990">
    <property type="entry name" value="TPR-like_helical_dom_sf"/>
</dbReference>
<keyword evidence="6" id="KW-1185">Reference proteome</keyword>
<evidence type="ECO:0000313" key="6">
    <source>
        <dbReference type="Proteomes" id="UP000677413"/>
    </source>
</evidence>
<sequence length="966" mass="102626">MDGLGGDVTPLVGRATELELLDTVLDRTLGENGGSCVVDLAGPAGIGKSRLMAEFCRRAQARGMTVLRGRATEYEQHIPYQPFSDALADHDLELTEPGAEDARGDRFGLQRSIAKLFVRIARTGPGLLVAMDDLHWADPASLELLDHVVRHPPNAPVIIVVARRDRQTTASLDAALTRGIDLGTVLRLHLGPLAERACVEVLAPRLAPAVRSARAAELYAASDGNPLYFLALLHAGQAERNAGQDVPPPSTGLGSVLLDELTPLTAPQRRTAEAVAVLGDRGSTSLLAAVTARDEAEVGADLAVLTDRDLLRSEPGGRWTLRHPVLRAVVHENTHPVERVRMHRLAADALTAAGAPATERAHHVEQSLTGWDPQAVAVLSEAAERFASTAPASSAHWLGVALTHLPDQPQHALLRRDLMLRRARALGVCGGLRESRDLLHEVIAMSPPDEESASHSVRASAVTLCAVMERHLGRYAEAVALLRRELARTRGPSDADRVELGLELGSSAPHATSYPQMRADVVATLDLARSLGDEVAQAGALAIAALGETYEGNMSAARQATDRAAALVDALTDRDLAGLCEPLARLGWSEAFLERYADAERHADRGLAIARRGGQLYVLPHLLLCKSYVHLQTLRLETAMELADEAETIARGIGSDELLAFVLTNKAYVQLFALPPADQAALAVAEEAVAAAGTRTNWWASIAWCVLAQAAIHAGDPQRARDAVLRGGGKDLNGLHPSMRPLILEILVTSAVLTGDTDAAVTWAERARREADQLDLPSQQASALRSTAHCLSAGGDTAAAAELLEKAVDRTARGGAVLWEAFSLLLGAPLAAVGDPDRARAMWTRARQLATTGGARQLTGLADMIHPLVYAEPPPPAQPQSSVQPQPSAEPPLAALSAREREIASLVAVGLTTPAIAARLFLSPRTVESHLARIYRKTGVTSRAALAVLQTRSELRDTTTGTAGPT</sequence>
<accession>A0A941BA37</accession>
<keyword evidence="1" id="KW-0547">Nucleotide-binding</keyword>
<evidence type="ECO:0000313" key="5">
    <source>
        <dbReference type="EMBL" id="MBQ0850708.1"/>
    </source>
</evidence>
<dbReference type="PANTHER" id="PTHR16305">
    <property type="entry name" value="TESTICULAR SOLUBLE ADENYLYL CYCLASE"/>
    <property type="match status" value="1"/>
</dbReference>
<dbReference type="AlphaFoldDB" id="A0A941BA37"/>
<dbReference type="CDD" id="cd06170">
    <property type="entry name" value="LuxR_C_like"/>
    <property type="match status" value="1"/>
</dbReference>
<dbReference type="Gene3D" id="1.10.10.10">
    <property type="entry name" value="Winged helix-like DNA-binding domain superfamily/Winged helix DNA-binding domain"/>
    <property type="match status" value="1"/>
</dbReference>
<dbReference type="GO" id="GO:0004016">
    <property type="term" value="F:adenylate cyclase activity"/>
    <property type="evidence" value="ECO:0007669"/>
    <property type="project" value="TreeGrafter"/>
</dbReference>
<name>A0A941BA37_9ACTN</name>
<dbReference type="GO" id="GO:0006355">
    <property type="term" value="P:regulation of DNA-templated transcription"/>
    <property type="evidence" value="ECO:0007669"/>
    <property type="project" value="InterPro"/>
</dbReference>
<dbReference type="PROSITE" id="PS00622">
    <property type="entry name" value="HTH_LUXR_1"/>
    <property type="match status" value="1"/>
</dbReference>
<dbReference type="GO" id="GO:0005737">
    <property type="term" value="C:cytoplasm"/>
    <property type="evidence" value="ECO:0007669"/>
    <property type="project" value="TreeGrafter"/>
</dbReference>
<evidence type="ECO:0000256" key="1">
    <source>
        <dbReference type="ARBA" id="ARBA00022741"/>
    </source>
</evidence>
<dbReference type="PRINTS" id="PR00038">
    <property type="entry name" value="HTHLUXR"/>
</dbReference>
<dbReference type="GO" id="GO:0005524">
    <property type="term" value="F:ATP binding"/>
    <property type="evidence" value="ECO:0007669"/>
    <property type="project" value="UniProtKB-KW"/>
</dbReference>
<dbReference type="Proteomes" id="UP000677413">
    <property type="component" value="Unassembled WGS sequence"/>
</dbReference>
<proteinExistence type="predicted"/>
<dbReference type="EMBL" id="JAGPYQ010000001">
    <property type="protein sequence ID" value="MBQ0850708.1"/>
    <property type="molecule type" value="Genomic_DNA"/>
</dbReference>
<dbReference type="InterPro" id="IPR036388">
    <property type="entry name" value="WH-like_DNA-bd_sf"/>
</dbReference>
<reference evidence="5 6" key="1">
    <citation type="submission" date="2021-04" db="EMBL/GenBank/DDBJ databases">
        <authorList>
            <person name="Tang X."/>
            <person name="Zhou X."/>
            <person name="Chen X."/>
            <person name="Cernava T."/>
            <person name="Zhang C."/>
        </authorList>
    </citation>
    <scope>NUCLEOTIDE SEQUENCE [LARGE SCALE GENOMIC DNA]</scope>
    <source>
        <strain evidence="5 6">BH-SS-21</strain>
    </source>
</reference>
<feature type="region of interest" description="Disordered" evidence="3">
    <location>
        <begin position="871"/>
        <end position="893"/>
    </location>
</feature>
<dbReference type="InterPro" id="IPR027417">
    <property type="entry name" value="P-loop_NTPase"/>
</dbReference>
<dbReference type="InterPro" id="IPR041664">
    <property type="entry name" value="AAA_16"/>
</dbReference>
<dbReference type="InterPro" id="IPR016032">
    <property type="entry name" value="Sig_transdc_resp-reg_C-effctor"/>
</dbReference>
<organism evidence="5 6">
    <name type="scientific">Streptomyces liliiviolaceus</name>
    <dbReference type="NCBI Taxonomy" id="2823109"/>
    <lineage>
        <taxon>Bacteria</taxon>
        <taxon>Bacillati</taxon>
        <taxon>Actinomycetota</taxon>
        <taxon>Actinomycetes</taxon>
        <taxon>Kitasatosporales</taxon>
        <taxon>Streptomycetaceae</taxon>
        <taxon>Streptomyces</taxon>
    </lineage>
</organism>
<dbReference type="SMART" id="SM00421">
    <property type="entry name" value="HTH_LUXR"/>
    <property type="match status" value="1"/>
</dbReference>
<evidence type="ECO:0000259" key="4">
    <source>
        <dbReference type="PROSITE" id="PS50043"/>
    </source>
</evidence>
<dbReference type="SUPFAM" id="SSF52540">
    <property type="entry name" value="P-loop containing nucleoside triphosphate hydrolases"/>
    <property type="match status" value="1"/>
</dbReference>
<feature type="compositionally biased region" description="Low complexity" evidence="3">
    <location>
        <begin position="879"/>
        <end position="893"/>
    </location>
</feature>
<dbReference type="GO" id="GO:0003677">
    <property type="term" value="F:DNA binding"/>
    <property type="evidence" value="ECO:0007669"/>
    <property type="project" value="InterPro"/>
</dbReference>
<dbReference type="PANTHER" id="PTHR16305:SF35">
    <property type="entry name" value="TRANSCRIPTIONAL ACTIVATOR DOMAIN"/>
    <property type="match status" value="1"/>
</dbReference>
<dbReference type="SUPFAM" id="SSF46894">
    <property type="entry name" value="C-terminal effector domain of the bipartite response regulators"/>
    <property type="match status" value="1"/>
</dbReference>
<dbReference type="Pfam" id="PF13191">
    <property type="entry name" value="AAA_16"/>
    <property type="match status" value="1"/>
</dbReference>